<name>A0A382J6T9_9ZZZZ</name>
<proteinExistence type="predicted"/>
<gene>
    <name evidence="1" type="ORF">METZ01_LOCUS260183</name>
</gene>
<dbReference type="AlphaFoldDB" id="A0A382J6T9"/>
<accession>A0A382J6T9</accession>
<evidence type="ECO:0000313" key="1">
    <source>
        <dbReference type="EMBL" id="SVC07329.1"/>
    </source>
</evidence>
<dbReference type="EMBL" id="UINC01072001">
    <property type="protein sequence ID" value="SVC07329.1"/>
    <property type="molecule type" value="Genomic_DNA"/>
</dbReference>
<organism evidence="1">
    <name type="scientific">marine metagenome</name>
    <dbReference type="NCBI Taxonomy" id="408172"/>
    <lineage>
        <taxon>unclassified sequences</taxon>
        <taxon>metagenomes</taxon>
        <taxon>ecological metagenomes</taxon>
    </lineage>
</organism>
<sequence length="59" mass="6543">MHSKLTEPHKQRPLIFNVTTTPPCILLNEFVGFGVSVDVARHNNSLVGPWPSNGKTIFV</sequence>
<reference evidence="1" key="1">
    <citation type="submission" date="2018-05" db="EMBL/GenBank/DDBJ databases">
        <authorList>
            <person name="Lanie J.A."/>
            <person name="Ng W.-L."/>
            <person name="Kazmierczak K.M."/>
            <person name="Andrzejewski T.M."/>
            <person name="Davidsen T.M."/>
            <person name="Wayne K.J."/>
            <person name="Tettelin H."/>
            <person name="Glass J.I."/>
            <person name="Rusch D."/>
            <person name="Podicherti R."/>
            <person name="Tsui H.-C.T."/>
            <person name="Winkler M.E."/>
        </authorList>
    </citation>
    <scope>NUCLEOTIDE SEQUENCE</scope>
</reference>
<protein>
    <submittedName>
        <fullName evidence="1">Uncharacterized protein</fullName>
    </submittedName>
</protein>